<accession>Q6XD28</accession>
<feature type="non-terminal residue" evidence="1">
    <location>
        <position position="144"/>
    </location>
</feature>
<dbReference type="EMBL" id="AY239301">
    <property type="protein sequence ID" value="AAP80946.1"/>
    <property type="molecule type" value="mRNA"/>
</dbReference>
<proteinExistence type="evidence at transcript level"/>
<name>Q6XD28_GOSBA</name>
<feature type="non-terminal residue" evidence="1">
    <location>
        <position position="1"/>
    </location>
</feature>
<evidence type="ECO:0000313" key="1">
    <source>
        <dbReference type="EMBL" id="AAP80946.1"/>
    </source>
</evidence>
<protein>
    <submittedName>
        <fullName evidence="1">Uncharacterized protein</fullName>
    </submittedName>
</protein>
<dbReference type="AlphaFoldDB" id="Q6XD28"/>
<reference evidence="1" key="1">
    <citation type="journal article" date="2004" name="Euphytica">
        <title>Molecular and cytological characterization of a cytoplasmic-specific mutant in pima cotton (Gossypium barbadense L.).</title>
        <authorList>
            <person name="Karaca M."/>
            <person name="Saha S."/>
            <person name="Callahan F.E."/>
            <person name="Jenkins J.N."/>
            <person name="Read J.J."/>
            <person name="Percy R.G."/>
        </authorList>
    </citation>
    <scope>NUCLEOTIDE SEQUENCE</scope>
    <source>
        <tissue evidence="1">Leaf</tissue>
    </source>
</reference>
<organism evidence="1">
    <name type="scientific">Gossypium barbadense</name>
    <name type="common">Sea Island cotton</name>
    <name type="synonym">Hibiscus barbadensis</name>
    <dbReference type="NCBI Taxonomy" id="3634"/>
    <lineage>
        <taxon>Eukaryota</taxon>
        <taxon>Viridiplantae</taxon>
        <taxon>Streptophyta</taxon>
        <taxon>Embryophyta</taxon>
        <taxon>Tracheophyta</taxon>
        <taxon>Spermatophyta</taxon>
        <taxon>Magnoliopsida</taxon>
        <taxon>eudicotyledons</taxon>
        <taxon>Gunneridae</taxon>
        <taxon>Pentapetalae</taxon>
        <taxon>rosids</taxon>
        <taxon>malvids</taxon>
        <taxon>Malvales</taxon>
        <taxon>Malvaceae</taxon>
        <taxon>Malvoideae</taxon>
        <taxon>Gossypium</taxon>
    </lineage>
</organism>
<sequence>SRIFFRMKMSNFPIPKLLDCLESSVFRDKRFSGATPTLWEVTDPFTLLLAQPIQYLKVLLHPLNIEALHDYTHTFFKCPFQTYLSNCLPFSLRYFLEHLILQTLLLPQSVPLAPNGEPMRRTPFALQYSLSFFWFHNGLNWYAS</sequence>